<dbReference type="HAMAP" id="MF_00373">
    <property type="entry name" value="Ribosomal_bL28"/>
    <property type="match status" value="1"/>
</dbReference>
<proteinExistence type="inferred from homology"/>
<protein>
    <recommendedName>
        <fullName evidence="4 5">Large ribosomal subunit protein bL28</fullName>
    </recommendedName>
</protein>
<dbReference type="InterPro" id="IPR037147">
    <property type="entry name" value="Ribosomal_bL28_sf"/>
</dbReference>
<dbReference type="InterPro" id="IPR001383">
    <property type="entry name" value="Ribosomal_bL28_bact-type"/>
</dbReference>
<dbReference type="InterPro" id="IPR026569">
    <property type="entry name" value="Ribosomal_bL28"/>
</dbReference>
<evidence type="ECO:0000256" key="4">
    <source>
        <dbReference type="ARBA" id="ARBA00035174"/>
    </source>
</evidence>
<dbReference type="GO" id="GO:0006412">
    <property type="term" value="P:translation"/>
    <property type="evidence" value="ECO:0007669"/>
    <property type="project" value="UniProtKB-UniRule"/>
</dbReference>
<dbReference type="InterPro" id="IPR050096">
    <property type="entry name" value="Bacterial_rp_bL28"/>
</dbReference>
<dbReference type="EMBL" id="AMFJ01034463">
    <property type="protein sequence ID" value="EKD29255.1"/>
    <property type="molecule type" value="Genomic_DNA"/>
</dbReference>
<evidence type="ECO:0000256" key="5">
    <source>
        <dbReference type="HAMAP-Rule" id="MF_00373"/>
    </source>
</evidence>
<organism evidence="6">
    <name type="scientific">uncultured bacterium</name>
    <name type="common">gcode 4</name>
    <dbReference type="NCBI Taxonomy" id="1234023"/>
    <lineage>
        <taxon>Bacteria</taxon>
        <taxon>environmental samples</taxon>
    </lineage>
</organism>
<comment type="caution">
    <text evidence="6">The sequence shown here is derived from an EMBL/GenBank/DDBJ whole genome shotgun (WGS) entry which is preliminary data.</text>
</comment>
<dbReference type="Gene3D" id="2.30.170.40">
    <property type="entry name" value="Ribosomal protein L28/L24"/>
    <property type="match status" value="1"/>
</dbReference>
<dbReference type="SUPFAM" id="SSF143800">
    <property type="entry name" value="L28p-like"/>
    <property type="match status" value="1"/>
</dbReference>
<dbReference type="PANTHER" id="PTHR39080:SF1">
    <property type="entry name" value="LARGE RIBOSOMAL SUBUNIT PROTEIN BL28A"/>
    <property type="match status" value="1"/>
</dbReference>
<comment type="similarity">
    <text evidence="1 5">Belongs to the bacterial ribosomal protein bL28 family.</text>
</comment>
<name>K1XG92_9BACT</name>
<keyword evidence="3 5" id="KW-0687">Ribonucleoprotein</keyword>
<keyword evidence="2 5" id="KW-0689">Ribosomal protein</keyword>
<dbReference type="GO" id="GO:0003735">
    <property type="term" value="F:structural constituent of ribosome"/>
    <property type="evidence" value="ECO:0007669"/>
    <property type="project" value="InterPro"/>
</dbReference>
<dbReference type="PANTHER" id="PTHR39080">
    <property type="entry name" value="50S RIBOSOMAL PROTEIN L28"/>
    <property type="match status" value="1"/>
</dbReference>
<dbReference type="GO" id="GO:1990904">
    <property type="term" value="C:ribonucleoprotein complex"/>
    <property type="evidence" value="ECO:0007669"/>
    <property type="project" value="UniProtKB-KW"/>
</dbReference>
<dbReference type="GO" id="GO:0005840">
    <property type="term" value="C:ribosome"/>
    <property type="evidence" value="ECO:0007669"/>
    <property type="project" value="UniProtKB-KW"/>
</dbReference>
<evidence type="ECO:0000256" key="1">
    <source>
        <dbReference type="ARBA" id="ARBA00008760"/>
    </source>
</evidence>
<dbReference type="InterPro" id="IPR034704">
    <property type="entry name" value="Ribosomal_bL28/bL31-like_sf"/>
</dbReference>
<dbReference type="AlphaFoldDB" id="K1XG92"/>
<reference evidence="6" key="1">
    <citation type="journal article" date="2012" name="Science">
        <title>Fermentation, hydrogen, and sulfur metabolism in multiple uncultivated bacterial phyla.</title>
        <authorList>
            <person name="Wrighton K.C."/>
            <person name="Thomas B.C."/>
            <person name="Sharon I."/>
            <person name="Miller C.S."/>
            <person name="Castelle C.J."/>
            <person name="VerBerkmoes N.C."/>
            <person name="Wilkins M.J."/>
            <person name="Hettich R.L."/>
            <person name="Lipton M.S."/>
            <person name="Williams K.H."/>
            <person name="Long P.E."/>
            <person name="Banfield J.F."/>
        </authorList>
    </citation>
    <scope>NUCLEOTIDE SEQUENCE [LARGE SCALE GENOMIC DNA]</scope>
</reference>
<sequence>MSRVCQLTGKRTAVGNNVSHSMRRTKRKFYPNLFWRNVKDPATGVTFRVKLSATAIKTLKKKGIL</sequence>
<dbReference type="NCBIfam" id="TIGR00009">
    <property type="entry name" value="L28"/>
    <property type="match status" value="1"/>
</dbReference>
<evidence type="ECO:0000256" key="2">
    <source>
        <dbReference type="ARBA" id="ARBA00022980"/>
    </source>
</evidence>
<dbReference type="Pfam" id="PF00830">
    <property type="entry name" value="Ribosomal_L28"/>
    <property type="match status" value="1"/>
</dbReference>
<accession>K1XG92</accession>
<evidence type="ECO:0000313" key="6">
    <source>
        <dbReference type="EMBL" id="EKD29255.1"/>
    </source>
</evidence>
<gene>
    <name evidence="5" type="primary">rpmB</name>
    <name evidence="6" type="ORF">ACD_78C00463G0002</name>
</gene>
<evidence type="ECO:0000256" key="3">
    <source>
        <dbReference type="ARBA" id="ARBA00023274"/>
    </source>
</evidence>